<name>A0A4C1SCA5_EUMVA</name>
<dbReference type="AlphaFoldDB" id="A0A4C1SCA5"/>
<dbReference type="OrthoDB" id="43122at2759"/>
<protein>
    <submittedName>
        <fullName evidence="1">Uncharacterized protein</fullName>
    </submittedName>
</protein>
<gene>
    <name evidence="1" type="ORF">EVAR_74212_1</name>
</gene>
<reference evidence="1 2" key="1">
    <citation type="journal article" date="2019" name="Commun. Biol.">
        <title>The bagworm genome reveals a unique fibroin gene that provides high tensile strength.</title>
        <authorList>
            <person name="Kono N."/>
            <person name="Nakamura H."/>
            <person name="Ohtoshi R."/>
            <person name="Tomita M."/>
            <person name="Numata K."/>
            <person name="Arakawa K."/>
        </authorList>
    </citation>
    <scope>NUCLEOTIDE SEQUENCE [LARGE SCALE GENOMIC DNA]</scope>
</reference>
<comment type="caution">
    <text evidence="1">The sequence shown here is derived from an EMBL/GenBank/DDBJ whole genome shotgun (WGS) entry which is preliminary data.</text>
</comment>
<evidence type="ECO:0000313" key="1">
    <source>
        <dbReference type="EMBL" id="GBO99802.1"/>
    </source>
</evidence>
<keyword evidence="2" id="KW-1185">Reference proteome</keyword>
<organism evidence="1 2">
    <name type="scientific">Eumeta variegata</name>
    <name type="common">Bagworm moth</name>
    <name type="synonym">Eumeta japonica</name>
    <dbReference type="NCBI Taxonomy" id="151549"/>
    <lineage>
        <taxon>Eukaryota</taxon>
        <taxon>Metazoa</taxon>
        <taxon>Ecdysozoa</taxon>
        <taxon>Arthropoda</taxon>
        <taxon>Hexapoda</taxon>
        <taxon>Insecta</taxon>
        <taxon>Pterygota</taxon>
        <taxon>Neoptera</taxon>
        <taxon>Endopterygota</taxon>
        <taxon>Lepidoptera</taxon>
        <taxon>Glossata</taxon>
        <taxon>Ditrysia</taxon>
        <taxon>Tineoidea</taxon>
        <taxon>Psychidae</taxon>
        <taxon>Oiketicinae</taxon>
        <taxon>Eumeta</taxon>
    </lineage>
</organism>
<proteinExistence type="predicted"/>
<dbReference type="EMBL" id="BGZK01000004">
    <property type="protein sequence ID" value="GBO99802.1"/>
    <property type="molecule type" value="Genomic_DNA"/>
</dbReference>
<dbReference type="Proteomes" id="UP000299102">
    <property type="component" value="Unassembled WGS sequence"/>
</dbReference>
<accession>A0A4C1SCA5</accession>
<sequence>MFTRNRKHRSTFNVATAVMRSMRLRTQIRANEPTRSPSSPLLLINPSSRHQPPASDILLGIYIPTQEIVNALMTPLKSQVSMGSGDYLYSDGSYARLPLANARRLAIGGKNKMAEQQTMAIGRYHFRPTERTSTLTLDVCTLPGKLWIGIPILQLASRWHWLYRRYCACVIPLFAPQSGDLCLLRVSALGHFLFVFTSWGTTLRSSHESRRAAPKSDEYVISCL</sequence>
<evidence type="ECO:0000313" key="2">
    <source>
        <dbReference type="Proteomes" id="UP000299102"/>
    </source>
</evidence>